<dbReference type="AlphaFoldDB" id="A0A6P5MQN1"/>
<proteinExistence type="predicted"/>
<name>A0A6P5MQN1_ARADU</name>
<reference evidence="1" key="1">
    <citation type="journal article" date="2016" name="Nat. Genet.">
        <title>The genome sequences of Arachis duranensis and Arachis ipaensis, the diploid ancestors of cultivated peanut.</title>
        <authorList>
            <person name="Bertioli D.J."/>
            <person name="Cannon S.B."/>
            <person name="Froenicke L."/>
            <person name="Huang G."/>
            <person name="Farmer A.D."/>
            <person name="Cannon E.K."/>
            <person name="Liu X."/>
            <person name="Gao D."/>
            <person name="Clevenger J."/>
            <person name="Dash S."/>
            <person name="Ren L."/>
            <person name="Moretzsohn M.C."/>
            <person name="Shirasawa K."/>
            <person name="Huang W."/>
            <person name="Vidigal B."/>
            <person name="Abernathy B."/>
            <person name="Chu Y."/>
            <person name="Niederhuth C.E."/>
            <person name="Umale P."/>
            <person name="Araujo A.C."/>
            <person name="Kozik A."/>
            <person name="Kim K.D."/>
            <person name="Burow M.D."/>
            <person name="Varshney R.K."/>
            <person name="Wang X."/>
            <person name="Zhang X."/>
            <person name="Barkley N."/>
            <person name="Guimaraes P.M."/>
            <person name="Isobe S."/>
            <person name="Guo B."/>
            <person name="Liao B."/>
            <person name="Stalker H.T."/>
            <person name="Schmitz R.J."/>
            <person name="Scheffler B.E."/>
            <person name="Leal-Bertioli S.C."/>
            <person name="Xun X."/>
            <person name="Jackson S.A."/>
            <person name="Michelmore R."/>
            <person name="Ozias-Akins P."/>
        </authorList>
    </citation>
    <scope>NUCLEOTIDE SEQUENCE [LARGE SCALE GENOMIC DNA]</scope>
    <source>
        <strain evidence="1">cv. V14167</strain>
    </source>
</reference>
<evidence type="ECO:0000313" key="1">
    <source>
        <dbReference type="Proteomes" id="UP000515211"/>
    </source>
</evidence>
<dbReference type="Proteomes" id="UP000515211">
    <property type="component" value="Chromosome 9"/>
</dbReference>
<gene>
    <name evidence="2" type="primary">LOC110275721</name>
</gene>
<dbReference type="KEGG" id="adu:110275721"/>
<accession>A0A6P5MQN1</accession>
<protein>
    <submittedName>
        <fullName evidence="2">Uncharacterized protein LOC110275721</fullName>
    </submittedName>
</protein>
<keyword evidence="1" id="KW-1185">Reference proteome</keyword>
<organism evidence="1 2">
    <name type="scientific">Arachis duranensis</name>
    <name type="common">Wild peanut</name>
    <dbReference type="NCBI Taxonomy" id="130453"/>
    <lineage>
        <taxon>Eukaryota</taxon>
        <taxon>Viridiplantae</taxon>
        <taxon>Streptophyta</taxon>
        <taxon>Embryophyta</taxon>
        <taxon>Tracheophyta</taxon>
        <taxon>Spermatophyta</taxon>
        <taxon>Magnoliopsida</taxon>
        <taxon>eudicotyledons</taxon>
        <taxon>Gunneridae</taxon>
        <taxon>Pentapetalae</taxon>
        <taxon>rosids</taxon>
        <taxon>fabids</taxon>
        <taxon>Fabales</taxon>
        <taxon>Fabaceae</taxon>
        <taxon>Papilionoideae</taxon>
        <taxon>50 kb inversion clade</taxon>
        <taxon>dalbergioids sensu lato</taxon>
        <taxon>Dalbergieae</taxon>
        <taxon>Pterocarpus clade</taxon>
        <taxon>Arachis</taxon>
    </lineage>
</organism>
<sequence length="161" mass="18577">MAQTVEDTSEVSRQPQKFFKVVSTCQHSSRMPDSLFLNFDAKAVGEKRLLQLNELAEFRLAAFENAKIYKERAKKWHNRKISSSVFELSEKVLLFNSRLKLFPGKLKSCWTGPFVVTTVSPYGHIELQSRHSDERFIVNGQRVKHYLGGEVEQERSTLLLT</sequence>
<dbReference type="RefSeq" id="XP_020987597.1">
    <property type="nucleotide sequence ID" value="XM_021131938.1"/>
</dbReference>
<dbReference type="GeneID" id="110275721"/>
<reference evidence="2" key="2">
    <citation type="submission" date="2025-08" db="UniProtKB">
        <authorList>
            <consortium name="RefSeq"/>
        </authorList>
    </citation>
    <scope>IDENTIFICATION</scope>
    <source>
        <tissue evidence="2">Whole plant</tissue>
    </source>
</reference>
<evidence type="ECO:0000313" key="2">
    <source>
        <dbReference type="RefSeq" id="XP_020987597.1"/>
    </source>
</evidence>